<protein>
    <submittedName>
        <fullName evidence="2">Uncharacterized protein</fullName>
    </submittedName>
</protein>
<organism evidence="2 3">
    <name type="scientific">Euroglyphus maynei</name>
    <name type="common">Mayne's house dust mite</name>
    <dbReference type="NCBI Taxonomy" id="6958"/>
    <lineage>
        <taxon>Eukaryota</taxon>
        <taxon>Metazoa</taxon>
        <taxon>Ecdysozoa</taxon>
        <taxon>Arthropoda</taxon>
        <taxon>Chelicerata</taxon>
        <taxon>Arachnida</taxon>
        <taxon>Acari</taxon>
        <taxon>Acariformes</taxon>
        <taxon>Sarcoptiformes</taxon>
        <taxon>Astigmata</taxon>
        <taxon>Psoroptidia</taxon>
        <taxon>Analgoidea</taxon>
        <taxon>Pyroglyphidae</taxon>
        <taxon>Pyroglyphinae</taxon>
        <taxon>Euroglyphus</taxon>
    </lineage>
</organism>
<sequence length="214" mass="24269">MANLTDHDDIFTYPVFDLSFGDTTNTGLYIVRGKPDCHDNHTRCESIFHISTLALVKLLLPTINNNNNNNNNNNRHHHHHQSSSISNTIKVTCDVADTSRHSRMPVRCSDSVLNYGETCTIGSEEQCAINMQCSKFNDDSNRQTSTKCQCKHGYLNVTTWLAELNSVKTICVQPIELQQKNGKQCLINEQCMAMDLNAICQYDHKRGYPICQCR</sequence>
<keyword evidence="3" id="KW-1185">Reference proteome</keyword>
<dbReference type="EMBL" id="MUJZ01016518">
    <property type="protein sequence ID" value="OTF80797.1"/>
    <property type="molecule type" value="Genomic_DNA"/>
</dbReference>
<feature type="non-terminal residue" evidence="2">
    <location>
        <position position="214"/>
    </location>
</feature>
<gene>
    <name evidence="2" type="ORF">BLA29_010059</name>
</gene>
<dbReference type="Proteomes" id="UP000194236">
    <property type="component" value="Unassembled WGS sequence"/>
</dbReference>
<dbReference type="AlphaFoldDB" id="A0A1Y3BL10"/>
<proteinExistence type="predicted"/>
<evidence type="ECO:0000313" key="2">
    <source>
        <dbReference type="EMBL" id="OTF80797.1"/>
    </source>
</evidence>
<evidence type="ECO:0000256" key="1">
    <source>
        <dbReference type="SAM" id="MobiDB-lite"/>
    </source>
</evidence>
<accession>A0A1Y3BL10</accession>
<evidence type="ECO:0000313" key="3">
    <source>
        <dbReference type="Proteomes" id="UP000194236"/>
    </source>
</evidence>
<reference evidence="2 3" key="1">
    <citation type="submission" date="2017-03" db="EMBL/GenBank/DDBJ databases">
        <title>Genome Survey of Euroglyphus maynei.</title>
        <authorList>
            <person name="Arlian L.G."/>
            <person name="Morgan M.S."/>
            <person name="Rider S.D."/>
        </authorList>
    </citation>
    <scope>NUCLEOTIDE SEQUENCE [LARGE SCALE GENOMIC DNA]</scope>
    <source>
        <strain evidence="2">Arlian Lab</strain>
        <tissue evidence="2">Whole body</tissue>
    </source>
</reference>
<comment type="caution">
    <text evidence="2">The sequence shown here is derived from an EMBL/GenBank/DDBJ whole genome shotgun (WGS) entry which is preliminary data.</text>
</comment>
<name>A0A1Y3BL10_EURMA</name>
<dbReference type="OrthoDB" id="6512758at2759"/>
<feature type="region of interest" description="Disordered" evidence="1">
    <location>
        <begin position="66"/>
        <end position="87"/>
    </location>
</feature>